<organism evidence="10 11">
    <name type="scientific">Rhodocyclus tenuis</name>
    <name type="common">Rhodospirillum tenue</name>
    <dbReference type="NCBI Taxonomy" id="1066"/>
    <lineage>
        <taxon>Bacteria</taxon>
        <taxon>Pseudomonadati</taxon>
        <taxon>Pseudomonadota</taxon>
        <taxon>Betaproteobacteria</taxon>
        <taxon>Rhodocyclales</taxon>
        <taxon>Rhodocyclaceae</taxon>
        <taxon>Rhodocyclus</taxon>
    </lineage>
</organism>
<evidence type="ECO:0000256" key="2">
    <source>
        <dbReference type="ARBA" id="ARBA00022617"/>
    </source>
</evidence>
<keyword evidence="1" id="KW-0004">4Fe-4S</keyword>
<evidence type="ECO:0000259" key="8">
    <source>
        <dbReference type="Pfam" id="PF01077"/>
    </source>
</evidence>
<dbReference type="InterPro" id="IPR006066">
    <property type="entry name" value="NO2/SO3_Rdtase_FeS/sirohaem_BS"/>
</dbReference>
<feature type="domain" description="Nitrite/Sulfite reductase ferredoxin-like" evidence="9">
    <location>
        <begin position="48"/>
        <end position="109"/>
    </location>
</feature>
<keyword evidence="4" id="KW-0560">Oxidoreductase</keyword>
<evidence type="ECO:0000256" key="5">
    <source>
        <dbReference type="ARBA" id="ARBA00023004"/>
    </source>
</evidence>
<dbReference type="PANTHER" id="PTHR32439:SF9">
    <property type="entry name" value="BLR3264 PROTEIN"/>
    <property type="match status" value="1"/>
</dbReference>
<accession>A0A6L5JVF6</accession>
<evidence type="ECO:0000313" key="11">
    <source>
        <dbReference type="Proteomes" id="UP000480275"/>
    </source>
</evidence>
<feature type="compositionally biased region" description="Basic and acidic residues" evidence="7">
    <location>
        <begin position="571"/>
        <end position="584"/>
    </location>
</feature>
<dbReference type="Gene3D" id="3.30.413.10">
    <property type="entry name" value="Sulfite Reductase Hemoprotein, domain 1"/>
    <property type="match status" value="2"/>
</dbReference>
<dbReference type="InterPro" id="IPR006067">
    <property type="entry name" value="NO2/SO3_Rdtase_4Fe4S_dom"/>
</dbReference>
<dbReference type="PANTHER" id="PTHR32439">
    <property type="entry name" value="FERREDOXIN--NITRITE REDUCTASE, CHLOROPLASTIC"/>
    <property type="match status" value="1"/>
</dbReference>
<dbReference type="Proteomes" id="UP000480275">
    <property type="component" value="Unassembled WGS sequence"/>
</dbReference>
<evidence type="ECO:0000256" key="3">
    <source>
        <dbReference type="ARBA" id="ARBA00022723"/>
    </source>
</evidence>
<comment type="caution">
    <text evidence="10">The sequence shown here is derived from an EMBL/GenBank/DDBJ whole genome shotgun (WGS) entry which is preliminary data.</text>
</comment>
<dbReference type="SUPFAM" id="SSF55124">
    <property type="entry name" value="Nitrite/Sulfite reductase N-terminal domain-like"/>
    <property type="match status" value="2"/>
</dbReference>
<evidence type="ECO:0000256" key="4">
    <source>
        <dbReference type="ARBA" id="ARBA00023002"/>
    </source>
</evidence>
<dbReference type="Gene3D" id="3.90.480.20">
    <property type="match status" value="2"/>
</dbReference>
<dbReference type="GO" id="GO:0016491">
    <property type="term" value="F:oxidoreductase activity"/>
    <property type="evidence" value="ECO:0007669"/>
    <property type="project" value="UniProtKB-KW"/>
</dbReference>
<evidence type="ECO:0000256" key="7">
    <source>
        <dbReference type="SAM" id="MobiDB-lite"/>
    </source>
</evidence>
<dbReference type="InterPro" id="IPR045854">
    <property type="entry name" value="NO2/SO3_Rdtase_4Fe4S_sf"/>
</dbReference>
<feature type="domain" description="Nitrite/sulphite reductase 4Fe-4S" evidence="8">
    <location>
        <begin position="426"/>
        <end position="561"/>
    </location>
</feature>
<dbReference type="PROSITE" id="PS00365">
    <property type="entry name" value="NIR_SIR"/>
    <property type="match status" value="1"/>
</dbReference>
<evidence type="ECO:0000256" key="1">
    <source>
        <dbReference type="ARBA" id="ARBA00022485"/>
    </source>
</evidence>
<dbReference type="Pfam" id="PF01077">
    <property type="entry name" value="NIR_SIR"/>
    <property type="match status" value="2"/>
</dbReference>
<feature type="domain" description="Nitrite/sulphite reductase 4Fe-4S" evidence="8">
    <location>
        <begin position="119"/>
        <end position="277"/>
    </location>
</feature>
<evidence type="ECO:0000259" key="9">
    <source>
        <dbReference type="Pfam" id="PF03460"/>
    </source>
</evidence>
<dbReference type="OrthoDB" id="3189055at2"/>
<dbReference type="Pfam" id="PF03460">
    <property type="entry name" value="NIR_SIR_ferr"/>
    <property type="match status" value="2"/>
</dbReference>
<keyword evidence="3" id="KW-0479">Metal-binding</keyword>
<reference evidence="10 11" key="1">
    <citation type="submission" date="2019-10" db="EMBL/GenBank/DDBJ databases">
        <title>Whole-genome sequence of the purple nonsulfur photosynthetic bacterium Rhodocyclus tenuis.</title>
        <authorList>
            <person name="Kyndt J.A."/>
            <person name="Meyer T.E."/>
        </authorList>
    </citation>
    <scope>NUCLEOTIDE SEQUENCE [LARGE SCALE GENOMIC DNA]</scope>
    <source>
        <strain evidence="10 11">DSM 110</strain>
    </source>
</reference>
<dbReference type="InterPro" id="IPR051329">
    <property type="entry name" value="NIR_SIR_4Fe-4S"/>
</dbReference>
<dbReference type="SUPFAM" id="SSF56014">
    <property type="entry name" value="Nitrite and sulphite reductase 4Fe-4S domain-like"/>
    <property type="match status" value="2"/>
</dbReference>
<dbReference type="GO" id="GO:0051539">
    <property type="term" value="F:4 iron, 4 sulfur cluster binding"/>
    <property type="evidence" value="ECO:0007669"/>
    <property type="project" value="UniProtKB-KW"/>
</dbReference>
<sequence length="584" mass="64448">MYRYTPTDQRLVDQRASQFSDQMARHARGELAADELRPLRLQNGLYIQRHGPMLRIAIPYGALAATQLRKLADITRRYDRGYGHFTTRQNLQLNWPKFEETPRILGELAGVQMHAIQTSGNCIRNVTTDHFAGVAPDELSDPRPYCEILRQWSTLHPEFAFLPRKFKIAVNAATTDRVLIRAHDIGLQLVRDDAGAFGPAGDYGLRVFVGGGLGRTPILGQLLQEFLPRRHLLSFLDAVLRVYNRHGRRDNLYKARIKILVQSLGVDEFRRQVEAEWALYRDGPLTLTDAEFARMEAQFAPPAYRPAETSAVSGEAAAPATTAGNAETEERAEFVRWQERCVHPHKVAGYAAVTLSLKKTGVAPGDISAEQMDLVADLAEQYSFGELRVSHEQNLVLADVHHSDLYALWQRARAAGLATANTGLITDIICCPGGDLCSLANARSVPVAQAIQLRFADPQRLHALGEVSLNVSGCMNSCSHHPVADIGVLGVDKNGEEWYQITLGGRTGHDAAIGSVIGPAFRADEVPDIVDTLIAVHQENAVGGERFADTLARLGAAPYRERAYAGRGRHPRQERNTADDADHS</sequence>
<keyword evidence="2" id="KW-0349">Heme</keyword>
<dbReference type="AlphaFoldDB" id="A0A6L5JVF6"/>
<dbReference type="InterPro" id="IPR005117">
    <property type="entry name" value="NiRdtase/SiRdtase_haem-b_fer"/>
</dbReference>
<proteinExistence type="predicted"/>
<feature type="region of interest" description="Disordered" evidence="7">
    <location>
        <begin position="562"/>
        <end position="584"/>
    </location>
</feature>
<protein>
    <submittedName>
        <fullName evidence="10">Nitrite/sulfite reductase</fullName>
    </submittedName>
</protein>
<dbReference type="EMBL" id="WIXJ01000002">
    <property type="protein sequence ID" value="MQY51219.1"/>
    <property type="molecule type" value="Genomic_DNA"/>
</dbReference>
<feature type="compositionally biased region" description="Low complexity" evidence="7">
    <location>
        <begin position="315"/>
        <end position="326"/>
    </location>
</feature>
<feature type="region of interest" description="Disordered" evidence="7">
    <location>
        <begin position="310"/>
        <end position="329"/>
    </location>
</feature>
<dbReference type="GO" id="GO:0020037">
    <property type="term" value="F:heme binding"/>
    <property type="evidence" value="ECO:0007669"/>
    <property type="project" value="InterPro"/>
</dbReference>
<dbReference type="GO" id="GO:0046872">
    <property type="term" value="F:metal ion binding"/>
    <property type="evidence" value="ECO:0007669"/>
    <property type="project" value="UniProtKB-KW"/>
</dbReference>
<evidence type="ECO:0000256" key="6">
    <source>
        <dbReference type="ARBA" id="ARBA00023014"/>
    </source>
</evidence>
<feature type="domain" description="Nitrite/Sulfite reductase ferredoxin-like" evidence="9">
    <location>
        <begin position="362"/>
        <end position="414"/>
    </location>
</feature>
<name>A0A6L5JVF6_RHOTE</name>
<gene>
    <name evidence="10" type="ORF">GHK24_05450</name>
</gene>
<dbReference type="InterPro" id="IPR036136">
    <property type="entry name" value="Nit/Sulf_reduc_fer-like_dom_sf"/>
</dbReference>
<evidence type="ECO:0000313" key="10">
    <source>
        <dbReference type="EMBL" id="MQY51219.1"/>
    </source>
</evidence>
<keyword evidence="5" id="KW-0408">Iron</keyword>
<keyword evidence="6" id="KW-0411">Iron-sulfur</keyword>